<dbReference type="SUPFAM" id="SSF64518">
    <property type="entry name" value="Phase 1 flagellin"/>
    <property type="match status" value="1"/>
</dbReference>
<keyword evidence="4" id="KW-0282">Flagellum</keyword>
<dbReference type="Pfam" id="PF00700">
    <property type="entry name" value="Flagellin_C"/>
    <property type="match status" value="1"/>
</dbReference>
<dbReference type="AlphaFoldDB" id="A0A0U2L3N0"/>
<dbReference type="GO" id="GO:0009424">
    <property type="term" value="C:bacterial-type flagellum hook"/>
    <property type="evidence" value="ECO:0007669"/>
    <property type="project" value="InterPro"/>
</dbReference>
<evidence type="ECO:0000256" key="2">
    <source>
        <dbReference type="ARBA" id="ARBA00005709"/>
    </source>
</evidence>
<organism evidence="4 5">
    <name type="scientific">Paenibacillus naphthalenovorans</name>
    <dbReference type="NCBI Taxonomy" id="162209"/>
    <lineage>
        <taxon>Bacteria</taxon>
        <taxon>Bacillati</taxon>
        <taxon>Bacillota</taxon>
        <taxon>Bacilli</taxon>
        <taxon>Bacillales</taxon>
        <taxon>Paenibacillaceae</taxon>
        <taxon>Paenibacillus</taxon>
    </lineage>
</organism>
<keyword evidence="4" id="KW-0966">Cell projection</keyword>
<dbReference type="NCBIfam" id="TIGR02550">
    <property type="entry name" value="flagell_flgL"/>
    <property type="match status" value="1"/>
</dbReference>
<evidence type="ECO:0000313" key="5">
    <source>
        <dbReference type="Proteomes" id="UP000061660"/>
    </source>
</evidence>
<dbReference type="InterPro" id="IPR001492">
    <property type="entry name" value="Flagellin"/>
</dbReference>
<evidence type="ECO:0000256" key="3">
    <source>
        <dbReference type="ARBA" id="ARBA00023143"/>
    </source>
</evidence>
<name>A0A0U2L3N0_9BACL</name>
<reference evidence="4 5" key="2">
    <citation type="journal article" date="2016" name="Genome Announc.">
        <title>Complete Genome Sequences of Two Interactive Moderate Thermophiles, Paenibacillus napthalenovorans 32O-Y and Paenibacillus sp. 32O-W.</title>
        <authorList>
            <person name="Butler R.R.III."/>
            <person name="Wang J."/>
            <person name="Stark B.C."/>
            <person name="Pombert J.F."/>
        </authorList>
    </citation>
    <scope>NUCLEOTIDE SEQUENCE [LARGE SCALE GENOMIC DNA]</scope>
    <source>
        <strain evidence="4 5">32O-Y</strain>
    </source>
</reference>
<gene>
    <name evidence="4" type="ORF">IJ22_41860</name>
</gene>
<reference evidence="5" key="1">
    <citation type="submission" date="2015-12" db="EMBL/GenBank/DDBJ databases">
        <title>Complete genome sequences of two moderately thermophilic Paenibacillus species.</title>
        <authorList>
            <person name="Butler R.III."/>
            <person name="Wang J."/>
            <person name="Stark B.C."/>
            <person name="Pombert J.-F."/>
        </authorList>
    </citation>
    <scope>NUCLEOTIDE SEQUENCE [LARGE SCALE GENOMIC DNA]</scope>
    <source>
        <strain evidence="5">32O-Y</strain>
    </source>
</reference>
<dbReference type="Proteomes" id="UP000061660">
    <property type="component" value="Chromosome"/>
</dbReference>
<dbReference type="InterPro" id="IPR013384">
    <property type="entry name" value="Flagell_FlgL"/>
</dbReference>
<dbReference type="PANTHER" id="PTHR42792:SF1">
    <property type="entry name" value="FLAGELLAR HOOK-ASSOCIATED PROTEIN 3"/>
    <property type="match status" value="1"/>
</dbReference>
<dbReference type="RefSeq" id="WP_062410141.1">
    <property type="nucleotide sequence ID" value="NZ_BJCS01000011.1"/>
</dbReference>
<sequence>MPLRVTQGMISSQLLRNVSTNLGRLSHLENQLSTARKINAPSDDPVGITFSLRYRSELSATDQFQRNVDAGASTLDFTDTMLGQAGDVLQRVRELAVKGANATNPDTAMEAMKTEIEEMYKQMVDIGNSKFKGKYVFNGQLTDIKPYTEAGAATETTDYGLLQFEMGPGIKLPVNITGADAFGLPTDPDNVFLILNDMITDLANNNHAGVSNAIDKIDTRMNKILEMRSEVGARMNRIELIQGRLVDMSTNLQSLQSKTEDADMAEVITNLKMGENVYQAALSAGAKIIQPSLVDFLR</sequence>
<dbReference type="InterPro" id="IPR046358">
    <property type="entry name" value="Flagellin_C"/>
</dbReference>
<accession>A0A0U2L3N0</accession>
<keyword evidence="3" id="KW-0975">Bacterial flagellum</keyword>
<protein>
    <submittedName>
        <fullName evidence="4">Flagellar hook protein FlgL</fullName>
    </submittedName>
</protein>
<dbReference type="KEGG" id="pnp:IJ22_41860"/>
<dbReference type="PANTHER" id="PTHR42792">
    <property type="entry name" value="FLAGELLIN"/>
    <property type="match status" value="1"/>
</dbReference>
<comment type="similarity">
    <text evidence="2">Belongs to the bacterial flagellin family.</text>
</comment>
<dbReference type="GO" id="GO:0005198">
    <property type="term" value="F:structural molecule activity"/>
    <property type="evidence" value="ECO:0007669"/>
    <property type="project" value="InterPro"/>
</dbReference>
<dbReference type="STRING" id="162209.IJ22_41860"/>
<dbReference type="PATRIC" id="fig|162209.4.peg.4432"/>
<keyword evidence="4" id="KW-0969">Cilium</keyword>
<dbReference type="EMBL" id="CP013652">
    <property type="protein sequence ID" value="ALS24482.1"/>
    <property type="molecule type" value="Genomic_DNA"/>
</dbReference>
<dbReference type="Gene3D" id="1.20.1330.10">
    <property type="entry name" value="f41 fragment of flagellin, N-terminal domain"/>
    <property type="match status" value="1"/>
</dbReference>
<dbReference type="OrthoDB" id="9758307at2"/>
<proteinExistence type="inferred from homology"/>
<dbReference type="GO" id="GO:0071973">
    <property type="term" value="P:bacterial-type flagellum-dependent cell motility"/>
    <property type="evidence" value="ECO:0007669"/>
    <property type="project" value="InterPro"/>
</dbReference>
<keyword evidence="5" id="KW-1185">Reference proteome</keyword>
<evidence type="ECO:0000256" key="1">
    <source>
        <dbReference type="ARBA" id="ARBA00004365"/>
    </source>
</evidence>
<comment type="subcellular location">
    <subcellularLocation>
        <location evidence="1">Bacterial flagellum</location>
    </subcellularLocation>
</comment>
<dbReference type="InterPro" id="IPR001029">
    <property type="entry name" value="Flagellin_N"/>
</dbReference>
<evidence type="ECO:0000313" key="4">
    <source>
        <dbReference type="EMBL" id="ALS24482.1"/>
    </source>
</evidence>
<dbReference type="Pfam" id="PF00669">
    <property type="entry name" value="Flagellin_N"/>
    <property type="match status" value="1"/>
</dbReference>